<dbReference type="InterPro" id="IPR050572">
    <property type="entry name" value="Fe-S_Ferredoxin"/>
</dbReference>
<evidence type="ECO:0000256" key="1">
    <source>
        <dbReference type="ARBA" id="ARBA00022485"/>
    </source>
</evidence>
<reference evidence="6 7" key="1">
    <citation type="submission" date="2023-07" db="EMBL/GenBank/DDBJ databases">
        <title>Genomic Encyclopedia of Type Strains, Phase IV (KMG-IV): sequencing the most valuable type-strain genomes for metagenomic binning, comparative biology and taxonomic classification.</title>
        <authorList>
            <person name="Goeker M."/>
        </authorList>
    </citation>
    <scope>NUCLEOTIDE SEQUENCE [LARGE SCALE GENOMIC DNA]</scope>
    <source>
        <strain evidence="6 7">DSM 19619</strain>
    </source>
</reference>
<dbReference type="SUPFAM" id="SSF54862">
    <property type="entry name" value="4Fe-4S ferredoxins"/>
    <property type="match status" value="1"/>
</dbReference>
<keyword evidence="1" id="KW-0004">4Fe-4S</keyword>
<organism evidence="6 7">
    <name type="scientific">Labrys wisconsinensis</name>
    <dbReference type="NCBI Taxonomy" id="425677"/>
    <lineage>
        <taxon>Bacteria</taxon>
        <taxon>Pseudomonadati</taxon>
        <taxon>Pseudomonadota</taxon>
        <taxon>Alphaproteobacteria</taxon>
        <taxon>Hyphomicrobiales</taxon>
        <taxon>Xanthobacteraceae</taxon>
        <taxon>Labrys</taxon>
    </lineage>
</organism>
<sequence>MIELVSAARCIRCDSCVDACPDHVFDAVPGGVPVIARLDDCQTCFLCELYCPVDALYVSPLKDDREKVDEAALIASGTLGSYRRALGWRGIKAAGTEGDLSHRLFEPDGTPHAASAALFAGGEP</sequence>
<dbReference type="PROSITE" id="PS00198">
    <property type="entry name" value="4FE4S_FER_1"/>
    <property type="match status" value="2"/>
</dbReference>
<dbReference type="Gene3D" id="3.30.70.20">
    <property type="match status" value="1"/>
</dbReference>
<feature type="domain" description="4Fe-4S ferredoxin-type" evidence="5">
    <location>
        <begin position="1"/>
        <end position="30"/>
    </location>
</feature>
<keyword evidence="3" id="KW-0408">Iron</keyword>
<evidence type="ECO:0000256" key="3">
    <source>
        <dbReference type="ARBA" id="ARBA00023004"/>
    </source>
</evidence>
<dbReference type="RefSeq" id="WP_307284114.1">
    <property type="nucleotide sequence ID" value="NZ_JAUSVX010000023.1"/>
</dbReference>
<proteinExistence type="predicted"/>
<name>A0ABU0JJJ8_9HYPH</name>
<keyword evidence="7" id="KW-1185">Reference proteome</keyword>
<evidence type="ECO:0000259" key="5">
    <source>
        <dbReference type="PROSITE" id="PS51379"/>
    </source>
</evidence>
<dbReference type="PROSITE" id="PS51379">
    <property type="entry name" value="4FE4S_FER_2"/>
    <property type="match status" value="2"/>
</dbReference>
<dbReference type="PANTHER" id="PTHR43687">
    <property type="entry name" value="ADENYLYLSULFATE REDUCTASE, BETA SUBUNIT"/>
    <property type="match status" value="1"/>
</dbReference>
<dbReference type="InterPro" id="IPR017896">
    <property type="entry name" value="4Fe4S_Fe-S-bd"/>
</dbReference>
<keyword evidence="2" id="KW-0479">Metal-binding</keyword>
<feature type="domain" description="4Fe-4S ferredoxin-type" evidence="5">
    <location>
        <begin position="31"/>
        <end position="61"/>
    </location>
</feature>
<dbReference type="Proteomes" id="UP001242480">
    <property type="component" value="Unassembled WGS sequence"/>
</dbReference>
<gene>
    <name evidence="6" type="ORF">QO011_007499</name>
</gene>
<dbReference type="PANTHER" id="PTHR43687:SF1">
    <property type="entry name" value="FERREDOXIN III"/>
    <property type="match status" value="1"/>
</dbReference>
<evidence type="ECO:0000256" key="2">
    <source>
        <dbReference type="ARBA" id="ARBA00022723"/>
    </source>
</evidence>
<evidence type="ECO:0000313" key="6">
    <source>
        <dbReference type="EMBL" id="MDQ0474458.1"/>
    </source>
</evidence>
<dbReference type="Pfam" id="PF12838">
    <property type="entry name" value="Fer4_7"/>
    <property type="match status" value="1"/>
</dbReference>
<evidence type="ECO:0000256" key="4">
    <source>
        <dbReference type="ARBA" id="ARBA00023014"/>
    </source>
</evidence>
<keyword evidence="4" id="KW-0411">Iron-sulfur</keyword>
<comment type="caution">
    <text evidence="6">The sequence shown here is derived from an EMBL/GenBank/DDBJ whole genome shotgun (WGS) entry which is preliminary data.</text>
</comment>
<dbReference type="EMBL" id="JAUSVX010000023">
    <property type="protein sequence ID" value="MDQ0474458.1"/>
    <property type="molecule type" value="Genomic_DNA"/>
</dbReference>
<dbReference type="InterPro" id="IPR017900">
    <property type="entry name" value="4Fe4S_Fe_S_CS"/>
</dbReference>
<accession>A0ABU0JJJ8</accession>
<protein>
    <submittedName>
        <fullName evidence="6">NAD-dependent dihydropyrimidine dehydrogenase PreA subunit</fullName>
    </submittedName>
</protein>
<evidence type="ECO:0000313" key="7">
    <source>
        <dbReference type="Proteomes" id="UP001242480"/>
    </source>
</evidence>